<dbReference type="Pfam" id="PF00280">
    <property type="entry name" value="potato_inhibit"/>
    <property type="match status" value="2"/>
</dbReference>
<evidence type="ECO:0000256" key="2">
    <source>
        <dbReference type="ARBA" id="ARBA00022690"/>
    </source>
</evidence>
<reference evidence="4 5" key="1">
    <citation type="journal article" date="2018" name="Sci. Data">
        <title>The draft genome sequence of cork oak.</title>
        <authorList>
            <person name="Ramos A.M."/>
            <person name="Usie A."/>
            <person name="Barbosa P."/>
            <person name="Barros P.M."/>
            <person name="Capote T."/>
            <person name="Chaves I."/>
            <person name="Simoes F."/>
            <person name="Abreu I."/>
            <person name="Carrasquinho I."/>
            <person name="Faro C."/>
            <person name="Guimaraes J.B."/>
            <person name="Mendonca D."/>
            <person name="Nobrega F."/>
            <person name="Rodrigues L."/>
            <person name="Saibo N.J.M."/>
            <person name="Varela M.C."/>
            <person name="Egas C."/>
            <person name="Matos J."/>
            <person name="Miguel C.M."/>
            <person name="Oliveira M.M."/>
            <person name="Ricardo C.P."/>
            <person name="Goncalves S."/>
        </authorList>
    </citation>
    <scope>NUCLEOTIDE SEQUENCE [LARGE SCALE GENOMIC DNA]</scope>
    <source>
        <strain evidence="5">cv. HL8</strain>
    </source>
</reference>
<comment type="similarity">
    <text evidence="1">Belongs to the protease inhibitor I13 (potato type I serine protease inhibitor) family.</text>
</comment>
<gene>
    <name evidence="4" type="primary">ICI</name>
    <name evidence="4" type="ORF">CFP56_007123</name>
</gene>
<dbReference type="EMBL" id="PKMF04000146">
    <property type="protein sequence ID" value="KAK7847081.1"/>
    <property type="molecule type" value="Genomic_DNA"/>
</dbReference>
<dbReference type="PROSITE" id="PS00285">
    <property type="entry name" value="POTATO_INHIBITOR"/>
    <property type="match status" value="2"/>
</dbReference>
<evidence type="ECO:0000313" key="5">
    <source>
        <dbReference type="Proteomes" id="UP000237347"/>
    </source>
</evidence>
<keyword evidence="5" id="KW-1185">Reference proteome</keyword>
<keyword evidence="2" id="KW-0646">Protease inhibitor</keyword>
<dbReference type="GO" id="GO:0009611">
    <property type="term" value="P:response to wounding"/>
    <property type="evidence" value="ECO:0007669"/>
    <property type="project" value="InterPro"/>
</dbReference>
<protein>
    <submittedName>
        <fullName evidence="4">Proteinase inhibitor</fullName>
    </submittedName>
</protein>
<dbReference type="InterPro" id="IPR036354">
    <property type="entry name" value="Prot_inh_pot1_sf"/>
</dbReference>
<name>A0AAW0L835_QUESU</name>
<keyword evidence="3" id="KW-0722">Serine protease inhibitor</keyword>
<dbReference type="AlphaFoldDB" id="A0AAW0L835"/>
<dbReference type="Proteomes" id="UP000237347">
    <property type="component" value="Unassembled WGS sequence"/>
</dbReference>
<dbReference type="Gene3D" id="3.30.10.10">
    <property type="entry name" value="Trypsin Inhibitor V, subunit A"/>
    <property type="match status" value="2"/>
</dbReference>
<proteinExistence type="inferred from homology"/>
<dbReference type="PANTHER" id="PTHR33091">
    <property type="entry name" value="PROTEIN, PUTATIVE, EXPRESSED-RELATED"/>
    <property type="match status" value="1"/>
</dbReference>
<dbReference type="InterPro" id="IPR000864">
    <property type="entry name" value="Prot_inh_pot1"/>
</dbReference>
<dbReference type="GO" id="GO:0004867">
    <property type="term" value="F:serine-type endopeptidase inhibitor activity"/>
    <property type="evidence" value="ECO:0007669"/>
    <property type="project" value="UniProtKB-KW"/>
</dbReference>
<evidence type="ECO:0000256" key="3">
    <source>
        <dbReference type="ARBA" id="ARBA00022900"/>
    </source>
</evidence>
<accession>A0AAW0L835</accession>
<dbReference type="SUPFAM" id="SSF54654">
    <property type="entry name" value="CI-2 family of serine protease inhibitors"/>
    <property type="match status" value="2"/>
</dbReference>
<comment type="caution">
    <text evidence="4">The sequence shown here is derived from an EMBL/GenBank/DDBJ whole genome shotgun (WGS) entry which is preliminary data.</text>
</comment>
<dbReference type="PRINTS" id="PR00292">
    <property type="entry name" value="POTATOINHBTR"/>
</dbReference>
<evidence type="ECO:0000313" key="4">
    <source>
        <dbReference type="EMBL" id="KAK7847081.1"/>
    </source>
</evidence>
<evidence type="ECO:0000256" key="1">
    <source>
        <dbReference type="ARBA" id="ARBA00008210"/>
    </source>
</evidence>
<dbReference type="PANTHER" id="PTHR33091:SF94">
    <property type="entry name" value="PROTEASE INHIBITOR PROTEIN"/>
    <property type="match status" value="1"/>
</dbReference>
<sequence length="133" mass="14520">MSSECKGKSSWPELVGVQGTVAEATIERENSYVDAVIVPEGSAVILDFRCDRVWVWVDKNGIVYRVPTIGKNSWPELVGVQGTVAEATIERENPSVDAIIVEDGSVVTADFRCDRVRVWVRTDGTVSKVPVIG</sequence>
<organism evidence="4 5">
    <name type="scientific">Quercus suber</name>
    <name type="common">Cork oak</name>
    <dbReference type="NCBI Taxonomy" id="58331"/>
    <lineage>
        <taxon>Eukaryota</taxon>
        <taxon>Viridiplantae</taxon>
        <taxon>Streptophyta</taxon>
        <taxon>Embryophyta</taxon>
        <taxon>Tracheophyta</taxon>
        <taxon>Spermatophyta</taxon>
        <taxon>Magnoliopsida</taxon>
        <taxon>eudicotyledons</taxon>
        <taxon>Gunneridae</taxon>
        <taxon>Pentapetalae</taxon>
        <taxon>rosids</taxon>
        <taxon>fabids</taxon>
        <taxon>Fagales</taxon>
        <taxon>Fagaceae</taxon>
        <taxon>Quercus</taxon>
    </lineage>
</organism>